<dbReference type="PIRSF" id="PIRSF006806">
    <property type="entry name" value="FTHF_cligase"/>
    <property type="match status" value="1"/>
</dbReference>
<evidence type="ECO:0000313" key="6">
    <source>
        <dbReference type="Proteomes" id="UP001501126"/>
    </source>
</evidence>
<keyword evidence="3 4" id="KW-0067">ATP-binding</keyword>
<keyword evidence="6" id="KW-1185">Reference proteome</keyword>
<keyword evidence="4" id="KW-0479">Metal-binding</keyword>
<dbReference type="InterPro" id="IPR024185">
    <property type="entry name" value="FTHF_cligase-like_sf"/>
</dbReference>
<comment type="similarity">
    <text evidence="1 4">Belongs to the 5-formyltetrahydrofolate cyclo-ligase family.</text>
</comment>
<dbReference type="Proteomes" id="UP001501126">
    <property type="component" value="Unassembled WGS sequence"/>
</dbReference>
<organism evidence="5 6">
    <name type="scientific">Wandonia haliotis</name>
    <dbReference type="NCBI Taxonomy" id="574963"/>
    <lineage>
        <taxon>Bacteria</taxon>
        <taxon>Pseudomonadati</taxon>
        <taxon>Bacteroidota</taxon>
        <taxon>Flavobacteriia</taxon>
        <taxon>Flavobacteriales</taxon>
        <taxon>Crocinitomicaceae</taxon>
        <taxon>Wandonia</taxon>
    </lineage>
</organism>
<evidence type="ECO:0000256" key="2">
    <source>
        <dbReference type="ARBA" id="ARBA00022741"/>
    </source>
</evidence>
<dbReference type="NCBIfam" id="TIGR02727">
    <property type="entry name" value="MTHFS_bact"/>
    <property type="match status" value="1"/>
</dbReference>
<protein>
    <recommendedName>
        <fullName evidence="4">5-formyltetrahydrofolate cyclo-ligase</fullName>
        <ecNumber evidence="4">6.3.3.2</ecNumber>
    </recommendedName>
</protein>
<proteinExistence type="inferred from homology"/>
<evidence type="ECO:0000313" key="5">
    <source>
        <dbReference type="EMBL" id="GAA0875572.1"/>
    </source>
</evidence>
<dbReference type="SUPFAM" id="SSF100950">
    <property type="entry name" value="NagB/RpiA/CoA transferase-like"/>
    <property type="match status" value="1"/>
</dbReference>
<evidence type="ECO:0000256" key="1">
    <source>
        <dbReference type="ARBA" id="ARBA00010638"/>
    </source>
</evidence>
<comment type="cofactor">
    <cofactor evidence="4">
        <name>Mg(2+)</name>
        <dbReference type="ChEBI" id="CHEBI:18420"/>
    </cofactor>
</comment>
<evidence type="ECO:0000256" key="4">
    <source>
        <dbReference type="RuleBase" id="RU361279"/>
    </source>
</evidence>
<accession>A0ABN1MQQ7</accession>
<comment type="catalytic activity">
    <reaction evidence="4">
        <text>(6S)-5-formyl-5,6,7,8-tetrahydrofolate + ATP = (6R)-5,10-methenyltetrahydrofolate + ADP + phosphate</text>
        <dbReference type="Rhea" id="RHEA:10488"/>
        <dbReference type="ChEBI" id="CHEBI:30616"/>
        <dbReference type="ChEBI" id="CHEBI:43474"/>
        <dbReference type="ChEBI" id="CHEBI:57455"/>
        <dbReference type="ChEBI" id="CHEBI:57457"/>
        <dbReference type="ChEBI" id="CHEBI:456216"/>
        <dbReference type="EC" id="6.3.3.2"/>
    </reaction>
</comment>
<dbReference type="Gene3D" id="3.40.50.10420">
    <property type="entry name" value="NagB/RpiA/CoA transferase-like"/>
    <property type="match status" value="1"/>
</dbReference>
<sequence length="185" mass="21138">MAMTKKELRKYYKAQRANLSTQEIEQAGAILREKILEKIPPKSNVAIFLPISSHSELDLTPLLTNTEYNWYASRSEFTTRTMVFYKIDSTTEFEINEWNIPEPPESGKISPSEIDVVVIPLLVCDLKGNRIGYGMGFYDNFLALCKESCLKLGVNYFPPVSSIADVRKDDIQLNVLLTPEKDYIF</sequence>
<keyword evidence="4" id="KW-0460">Magnesium</keyword>
<reference evidence="5 6" key="1">
    <citation type="journal article" date="2019" name="Int. J. Syst. Evol. Microbiol.">
        <title>The Global Catalogue of Microorganisms (GCM) 10K type strain sequencing project: providing services to taxonomists for standard genome sequencing and annotation.</title>
        <authorList>
            <consortium name="The Broad Institute Genomics Platform"/>
            <consortium name="The Broad Institute Genome Sequencing Center for Infectious Disease"/>
            <person name="Wu L."/>
            <person name="Ma J."/>
        </authorList>
    </citation>
    <scope>NUCLEOTIDE SEQUENCE [LARGE SCALE GENOMIC DNA]</scope>
    <source>
        <strain evidence="5 6">JCM 16083</strain>
    </source>
</reference>
<name>A0ABN1MQQ7_9FLAO</name>
<evidence type="ECO:0000256" key="3">
    <source>
        <dbReference type="ARBA" id="ARBA00022840"/>
    </source>
</evidence>
<comment type="caution">
    <text evidence="5">The sequence shown here is derived from an EMBL/GenBank/DDBJ whole genome shotgun (WGS) entry which is preliminary data.</text>
</comment>
<keyword evidence="2 4" id="KW-0547">Nucleotide-binding</keyword>
<dbReference type="Pfam" id="PF01812">
    <property type="entry name" value="5-FTHF_cyc-lig"/>
    <property type="match status" value="1"/>
</dbReference>
<dbReference type="EC" id="6.3.3.2" evidence="4"/>
<dbReference type="PANTHER" id="PTHR23407:SF1">
    <property type="entry name" value="5-FORMYLTETRAHYDROFOLATE CYCLO-LIGASE"/>
    <property type="match status" value="1"/>
</dbReference>
<gene>
    <name evidence="5" type="ORF">GCM10009118_19810</name>
</gene>
<dbReference type="InterPro" id="IPR037171">
    <property type="entry name" value="NagB/RpiA_transferase-like"/>
</dbReference>
<dbReference type="EMBL" id="BAAAFH010000011">
    <property type="protein sequence ID" value="GAA0875572.1"/>
    <property type="molecule type" value="Genomic_DNA"/>
</dbReference>
<dbReference type="PANTHER" id="PTHR23407">
    <property type="entry name" value="ATPASE INHIBITOR/5-FORMYLTETRAHYDROFOLATE CYCLO-LIGASE"/>
    <property type="match status" value="1"/>
</dbReference>
<dbReference type="InterPro" id="IPR002698">
    <property type="entry name" value="FTHF_cligase"/>
</dbReference>